<feature type="compositionally biased region" description="Low complexity" evidence="1">
    <location>
        <begin position="224"/>
        <end position="235"/>
    </location>
</feature>
<protein>
    <submittedName>
        <fullName evidence="2">Uncharacterized protein</fullName>
    </submittedName>
</protein>
<organism evidence="2 3">
    <name type="scientific">Prorocentrum cordatum</name>
    <dbReference type="NCBI Taxonomy" id="2364126"/>
    <lineage>
        <taxon>Eukaryota</taxon>
        <taxon>Sar</taxon>
        <taxon>Alveolata</taxon>
        <taxon>Dinophyceae</taxon>
        <taxon>Prorocentrales</taxon>
        <taxon>Prorocentraceae</taxon>
        <taxon>Prorocentrum</taxon>
    </lineage>
</organism>
<proteinExistence type="predicted"/>
<dbReference type="EMBL" id="CAUYUJ010016941">
    <property type="protein sequence ID" value="CAK0870250.1"/>
    <property type="molecule type" value="Genomic_DNA"/>
</dbReference>
<sequence length="859" mass="89803">MTRSHGGGGYMVCSACGYWHWNNGIWKQKDCCKCGRWIGLPGRKQQQQSPPPRWSTQEQVLPSIQKMAASVKQEQIGKKVERCCWELATAKHRVQDIQARLDVLSGEHLQATTEHAAAVAAAGKNGPSEHALPERLSFNIDPSLFAHMGEADEDYLAAVEALQSAGRALLDEQEKACNAPAELAKLRERARLEEEAKFVEVHKAHPGRGGAAVGGDAEAAPAWAAAAATPRAAEAPAPPTPAGSEVGGAGGAGGADVGAGPATDDSSRTQPRPSRPLSARPSTLRTSGPRARRQPGTAPSSSRPRLAPRLALLPGMLALLQPMAPARSSRSLVFDLRGVALVPEPPPGEVQARGPPRLGPKGPSVLGPQAEKYFGERVDECGVMSADMDAVCDLPARAGGRLAPLLRARRSRALVRELSSWSRAGAARRARAADAASQAAYVFLGCAVGGAVRRCLQSQAACLASLADPRVALAGWSATPAELMRAGFPQKVRGELPLPPRAEATCFKTLSSWRRRWARRRLVAPLAAPTPPRPSQRPDPESKASRRRAAALARRRDALAARLQADVAAAQSEDCGPGEDIFGEGVDAPRGAAGANPPGPAAAGLEAAGAGGGRGLGGPQGAAPKFHVPGRTAGRSLRCSDRREMTVPFSQSGGGCRGSARCSNTVLLVAPDAECAGPCSDAPSPCDRREGWGYGGSAQREANQRGHRDAGRPRVLRMTLELWRPGGCGPGEDFFAAGEDALGCARGPRQPSLPVARTHSDADPALHELIALAAKRSPKESTCGELPEYSVQYEAWLFAGSAPARDAAWNVAVEFGRPDGMAWTCSVKTALVASNSVPVANLSGSLEAMGSPHSAADKG</sequence>
<evidence type="ECO:0000313" key="3">
    <source>
        <dbReference type="Proteomes" id="UP001189429"/>
    </source>
</evidence>
<keyword evidence="3" id="KW-1185">Reference proteome</keyword>
<evidence type="ECO:0000313" key="2">
    <source>
        <dbReference type="EMBL" id="CAK0870250.1"/>
    </source>
</evidence>
<accession>A0ABN9VB54</accession>
<reference evidence="2" key="1">
    <citation type="submission" date="2023-10" db="EMBL/GenBank/DDBJ databases">
        <authorList>
            <person name="Chen Y."/>
            <person name="Shah S."/>
            <person name="Dougan E. K."/>
            <person name="Thang M."/>
            <person name="Chan C."/>
        </authorList>
    </citation>
    <scope>NUCLEOTIDE SEQUENCE [LARGE SCALE GENOMIC DNA]</scope>
</reference>
<feature type="region of interest" description="Disordered" evidence="1">
    <location>
        <begin position="345"/>
        <end position="368"/>
    </location>
</feature>
<feature type="compositionally biased region" description="Gly residues" evidence="1">
    <location>
        <begin position="245"/>
        <end position="257"/>
    </location>
</feature>
<feature type="non-terminal residue" evidence="2">
    <location>
        <position position="859"/>
    </location>
</feature>
<feature type="region of interest" description="Disordered" evidence="1">
    <location>
        <begin position="224"/>
        <end position="306"/>
    </location>
</feature>
<dbReference type="Proteomes" id="UP001189429">
    <property type="component" value="Unassembled WGS sequence"/>
</dbReference>
<comment type="caution">
    <text evidence="2">The sequence shown here is derived from an EMBL/GenBank/DDBJ whole genome shotgun (WGS) entry which is preliminary data.</text>
</comment>
<feature type="region of interest" description="Disordered" evidence="1">
    <location>
        <begin position="524"/>
        <end position="555"/>
    </location>
</feature>
<feature type="compositionally biased region" description="Low complexity" evidence="1">
    <location>
        <begin position="271"/>
        <end position="285"/>
    </location>
</feature>
<gene>
    <name evidence="2" type="ORF">PCOR1329_LOCUS56403</name>
</gene>
<evidence type="ECO:0000256" key="1">
    <source>
        <dbReference type="SAM" id="MobiDB-lite"/>
    </source>
</evidence>
<name>A0ABN9VB54_9DINO</name>